<dbReference type="GeneID" id="39745217"/>
<reference evidence="3" key="1">
    <citation type="submission" date="2017-04" db="EMBL/GenBank/DDBJ databases">
        <title>Plasmodium gonderi genome.</title>
        <authorList>
            <person name="Arisue N."/>
            <person name="Honma H."/>
            <person name="Kawai S."/>
            <person name="Tougan T."/>
            <person name="Tanabe K."/>
            <person name="Horii T."/>
        </authorList>
    </citation>
    <scope>NUCLEOTIDE SEQUENCE [LARGE SCALE GENOMIC DNA]</scope>
    <source>
        <strain evidence="3">ATCC 30045</strain>
    </source>
</reference>
<sequence>MTNVIYKFAGVFHELEKIMNNSHSSEKSPNEDNFKEIKENTFKEFSNIESICKKFDYYTTSIQGNHSSSMLNESSCIYLYYWLYYYKNEKRNIENVKKLYKALIKADSTSHQNLCPRSGYTKISDDEMSKLKDLHDMYTYLNNIQNNGTSQCNDKCSCAKKCADLYMKYKNACESNNNSGFCNELKNVTDKYNALSTTKCSGQLTYIMLPLFKRNHTSVRIAITIFVILLISITLLVVHKFTPYISCFQGTLRRKRNKWNNIDEDYDIFQSYNNESNSTIKSRHHILYLKD</sequence>
<evidence type="ECO:0000256" key="1">
    <source>
        <dbReference type="SAM" id="Phobius"/>
    </source>
</evidence>
<keyword evidence="1" id="KW-0472">Membrane</keyword>
<dbReference type="InterPro" id="IPR008780">
    <property type="entry name" value="Plasmodium_Vir"/>
</dbReference>
<dbReference type="AlphaFoldDB" id="A0A1Y1JPN7"/>
<protein>
    <submittedName>
        <fullName evidence="2">Variable surface protein</fullName>
    </submittedName>
</protein>
<dbReference type="OMA" id="VASWINH"/>
<accession>A0A1Y1JPN7</accession>
<evidence type="ECO:0000313" key="2">
    <source>
        <dbReference type="EMBL" id="GAW84409.1"/>
    </source>
</evidence>
<organism evidence="2 3">
    <name type="scientific">Plasmodium gonderi</name>
    <dbReference type="NCBI Taxonomy" id="77519"/>
    <lineage>
        <taxon>Eukaryota</taxon>
        <taxon>Sar</taxon>
        <taxon>Alveolata</taxon>
        <taxon>Apicomplexa</taxon>
        <taxon>Aconoidasida</taxon>
        <taxon>Haemosporida</taxon>
        <taxon>Plasmodiidae</taxon>
        <taxon>Plasmodium</taxon>
        <taxon>Plasmodium (Plasmodium)</taxon>
    </lineage>
</organism>
<comment type="caution">
    <text evidence="2">The sequence shown here is derived from an EMBL/GenBank/DDBJ whole genome shotgun (WGS) entry which is preliminary data.</text>
</comment>
<evidence type="ECO:0000313" key="3">
    <source>
        <dbReference type="Proteomes" id="UP000195521"/>
    </source>
</evidence>
<proteinExistence type="predicted"/>
<name>A0A1Y1JPN7_PLAGO</name>
<dbReference type="RefSeq" id="XP_028546998.1">
    <property type="nucleotide sequence ID" value="XM_028691197.1"/>
</dbReference>
<dbReference type="Proteomes" id="UP000195521">
    <property type="component" value="Unassembled WGS sequence"/>
</dbReference>
<gene>
    <name evidence="2" type="ORF">PGO_002825</name>
</gene>
<feature type="transmembrane region" description="Helical" evidence="1">
    <location>
        <begin position="218"/>
        <end position="238"/>
    </location>
</feature>
<dbReference type="EMBL" id="BDQF01000300">
    <property type="protein sequence ID" value="GAW84409.1"/>
    <property type="molecule type" value="Genomic_DNA"/>
</dbReference>
<keyword evidence="1" id="KW-1133">Transmembrane helix</keyword>
<keyword evidence="3" id="KW-1185">Reference proteome</keyword>
<keyword evidence="1" id="KW-0812">Transmembrane</keyword>
<dbReference type="Pfam" id="PF05795">
    <property type="entry name" value="Plasmodium_Vir"/>
    <property type="match status" value="1"/>
</dbReference>